<dbReference type="AlphaFoldDB" id="T1GEQ2"/>
<dbReference type="Proteomes" id="UP000015102">
    <property type="component" value="Unassembled WGS sequence"/>
</dbReference>
<keyword evidence="7" id="KW-1185">Reference proteome</keyword>
<reference evidence="6" key="2">
    <citation type="submission" date="2015-06" db="UniProtKB">
        <authorList>
            <consortium name="EnsemblMetazoa"/>
        </authorList>
    </citation>
    <scope>IDENTIFICATION</scope>
</reference>
<feature type="compositionally biased region" description="Basic and acidic residues" evidence="3">
    <location>
        <begin position="188"/>
        <end position="199"/>
    </location>
</feature>
<proteinExistence type="inferred from homology"/>
<dbReference type="EMBL" id="CAQQ02015481">
    <property type="status" value="NOT_ANNOTATED_CDS"/>
    <property type="molecule type" value="Genomic_DNA"/>
</dbReference>
<dbReference type="InterPro" id="IPR021852">
    <property type="entry name" value="DUF3456"/>
</dbReference>
<dbReference type="PANTHER" id="PTHR15382">
    <property type="entry name" value="CTG4A-RELATED"/>
    <property type="match status" value="1"/>
</dbReference>
<name>T1GEQ2_MEGSC</name>
<dbReference type="OMA" id="GQDKACL"/>
<organism evidence="6 7">
    <name type="scientific">Megaselia scalaris</name>
    <name type="common">Humpbacked fly</name>
    <name type="synonym">Phora scalaris</name>
    <dbReference type="NCBI Taxonomy" id="36166"/>
    <lineage>
        <taxon>Eukaryota</taxon>
        <taxon>Metazoa</taxon>
        <taxon>Ecdysozoa</taxon>
        <taxon>Arthropoda</taxon>
        <taxon>Hexapoda</taxon>
        <taxon>Insecta</taxon>
        <taxon>Pterygota</taxon>
        <taxon>Neoptera</taxon>
        <taxon>Endopterygota</taxon>
        <taxon>Diptera</taxon>
        <taxon>Brachycera</taxon>
        <taxon>Muscomorpha</taxon>
        <taxon>Platypezoidea</taxon>
        <taxon>Phoridae</taxon>
        <taxon>Megaseliini</taxon>
        <taxon>Megaselia</taxon>
    </lineage>
</organism>
<reference evidence="7" key="1">
    <citation type="submission" date="2013-02" db="EMBL/GenBank/DDBJ databases">
        <authorList>
            <person name="Hughes D."/>
        </authorList>
    </citation>
    <scope>NUCLEOTIDE SEQUENCE</scope>
    <source>
        <strain>Durham</strain>
        <strain evidence="7">NC isolate 2 -- Noor lab</strain>
    </source>
</reference>
<dbReference type="Pfam" id="PF11938">
    <property type="entry name" value="DUF3456"/>
    <property type="match status" value="1"/>
</dbReference>
<keyword evidence="2 4" id="KW-0732">Signal</keyword>
<dbReference type="PANTHER" id="PTHR15382:SF8">
    <property type="entry name" value="CANOPY B"/>
    <property type="match status" value="1"/>
</dbReference>
<feature type="compositionally biased region" description="Basic and acidic residues" evidence="3">
    <location>
        <begin position="207"/>
        <end position="218"/>
    </location>
</feature>
<feature type="chain" id="PRO_5004588224" description="DUF3456 domain-containing protein" evidence="4">
    <location>
        <begin position="18"/>
        <end position="218"/>
    </location>
</feature>
<feature type="region of interest" description="Disordered" evidence="3">
    <location>
        <begin position="188"/>
        <end position="218"/>
    </location>
</feature>
<comment type="similarity">
    <text evidence="1">Belongs to the canopy family.</text>
</comment>
<dbReference type="STRING" id="36166.T1GEQ2"/>
<evidence type="ECO:0000256" key="1">
    <source>
        <dbReference type="ARBA" id="ARBA00007285"/>
    </source>
</evidence>
<evidence type="ECO:0000256" key="3">
    <source>
        <dbReference type="SAM" id="MobiDB-lite"/>
    </source>
</evidence>
<evidence type="ECO:0000259" key="5">
    <source>
        <dbReference type="Pfam" id="PF11938"/>
    </source>
</evidence>
<evidence type="ECO:0000313" key="6">
    <source>
        <dbReference type="EnsemblMetazoa" id="MESCA001823-PA"/>
    </source>
</evidence>
<evidence type="ECO:0000256" key="4">
    <source>
        <dbReference type="SAM" id="SignalP"/>
    </source>
</evidence>
<feature type="signal peptide" evidence="4">
    <location>
        <begin position="1"/>
        <end position="17"/>
    </location>
</feature>
<feature type="domain" description="DUF3456" evidence="5">
    <location>
        <begin position="36"/>
        <end position="158"/>
    </location>
</feature>
<dbReference type="HOGENOM" id="CLU_078068_0_1_1"/>
<accession>T1GEQ2</accession>
<sequence length="218" mass="25034">MLIRTIFISCLIATILAKEDSKNLAEKEHGVTYASKCETCKYLSMELTDRLSETGKTSEVLEIGYSVDDVKPKKRQEYKKSELRLIESLENVCERLLQYNLHKERSDSTRFAKGMSQTFETLHGLVNKGVKVELGIPYDLWDKPPVEVVQMKTQCEFMGKSSDNISLTDFLCRDRVLKKNDQECLDEKLVENEKGDNGKKQAKKDKKIKDKGRGEKEL</sequence>
<dbReference type="EnsemblMetazoa" id="MESCA001823-RA">
    <property type="protein sequence ID" value="MESCA001823-PA"/>
    <property type="gene ID" value="MESCA001823"/>
</dbReference>
<evidence type="ECO:0000256" key="2">
    <source>
        <dbReference type="ARBA" id="ARBA00022729"/>
    </source>
</evidence>
<protein>
    <recommendedName>
        <fullName evidence="5">DUF3456 domain-containing protein</fullName>
    </recommendedName>
</protein>
<evidence type="ECO:0000313" key="7">
    <source>
        <dbReference type="Proteomes" id="UP000015102"/>
    </source>
</evidence>